<reference evidence="2 3" key="1">
    <citation type="submission" date="2014-10" db="EMBL/GenBank/DDBJ databases">
        <title>Draft genome of the hookworm Ancylostoma caninum.</title>
        <authorList>
            <person name="Mitreva M."/>
        </authorList>
    </citation>
    <scope>NUCLEOTIDE SEQUENCE [LARGE SCALE GENOMIC DNA]</scope>
    <source>
        <strain evidence="2 3">Baltimore</strain>
    </source>
</reference>
<dbReference type="SUPFAM" id="SSF47862">
    <property type="entry name" value="Saposin"/>
    <property type="match status" value="1"/>
</dbReference>
<dbReference type="InterPro" id="IPR011001">
    <property type="entry name" value="Saposin-like"/>
</dbReference>
<evidence type="ECO:0008006" key="4">
    <source>
        <dbReference type="Google" id="ProtNLM"/>
    </source>
</evidence>
<organism evidence="2 3">
    <name type="scientific">Ancylostoma caninum</name>
    <name type="common">Dog hookworm</name>
    <dbReference type="NCBI Taxonomy" id="29170"/>
    <lineage>
        <taxon>Eukaryota</taxon>
        <taxon>Metazoa</taxon>
        <taxon>Ecdysozoa</taxon>
        <taxon>Nematoda</taxon>
        <taxon>Chromadorea</taxon>
        <taxon>Rhabditida</taxon>
        <taxon>Rhabditina</taxon>
        <taxon>Rhabditomorpha</taxon>
        <taxon>Strongyloidea</taxon>
        <taxon>Ancylostomatidae</taxon>
        <taxon>Ancylostomatinae</taxon>
        <taxon>Ancylostoma</taxon>
    </lineage>
</organism>
<name>A0A368FS25_ANCCA</name>
<feature type="signal peptide" evidence="1">
    <location>
        <begin position="1"/>
        <end position="16"/>
    </location>
</feature>
<protein>
    <recommendedName>
        <fullName evidence="4">Saposin B-type domain-containing protein</fullName>
    </recommendedName>
</protein>
<evidence type="ECO:0000313" key="3">
    <source>
        <dbReference type="Proteomes" id="UP000252519"/>
    </source>
</evidence>
<gene>
    <name evidence="2" type="ORF">ANCCAN_19132</name>
</gene>
<sequence>MILAVRLSLLLAVVSAWGWGTTRKSTTGQSSILHGLCTPCKWVVGMVKSLNEKSELLKVAARITCSVVTFNPPFCDAAVKVASIGLDYSTPEMICSTIHLCAPPEHHGWFFMAKPPPSGLEAKTLNVGISVYLPMAYIRTSYMESTLIKDSVFNQVSLPLTLHRKNIDIQVGYFLGAKTETGHGEDYKLKRFLAAVELHMKESARNKELSQRA</sequence>
<accession>A0A368FS25</accession>
<dbReference type="AlphaFoldDB" id="A0A368FS25"/>
<dbReference type="OrthoDB" id="5886073at2759"/>
<proteinExistence type="predicted"/>
<evidence type="ECO:0000313" key="2">
    <source>
        <dbReference type="EMBL" id="RCN35021.1"/>
    </source>
</evidence>
<evidence type="ECO:0000256" key="1">
    <source>
        <dbReference type="SAM" id="SignalP"/>
    </source>
</evidence>
<dbReference type="EMBL" id="JOJR01000711">
    <property type="protein sequence ID" value="RCN35021.1"/>
    <property type="molecule type" value="Genomic_DNA"/>
</dbReference>
<keyword evidence="1" id="KW-0732">Signal</keyword>
<keyword evidence="3" id="KW-1185">Reference proteome</keyword>
<dbReference type="Proteomes" id="UP000252519">
    <property type="component" value="Unassembled WGS sequence"/>
</dbReference>
<feature type="chain" id="PRO_5017008776" description="Saposin B-type domain-containing protein" evidence="1">
    <location>
        <begin position="17"/>
        <end position="213"/>
    </location>
</feature>
<comment type="caution">
    <text evidence="2">The sequence shown here is derived from an EMBL/GenBank/DDBJ whole genome shotgun (WGS) entry which is preliminary data.</text>
</comment>